<evidence type="ECO:0000313" key="2">
    <source>
        <dbReference type="Proteomes" id="UP001492541"/>
    </source>
</evidence>
<dbReference type="Gene3D" id="3.40.50.300">
    <property type="entry name" value="P-loop containing nucleotide triphosphate hydrolases"/>
    <property type="match status" value="1"/>
</dbReference>
<dbReference type="Proteomes" id="UP001492541">
    <property type="component" value="Chromosome"/>
</dbReference>
<keyword evidence="1" id="KW-0067">ATP-binding</keyword>
<gene>
    <name evidence="1" type="ORF">LPQ35_05045</name>
</gene>
<protein>
    <submittedName>
        <fullName evidence="1">ATP-binding protein</fullName>
    </submittedName>
</protein>
<dbReference type="InterPro" id="IPR027417">
    <property type="entry name" value="P-loop_NTPase"/>
</dbReference>
<dbReference type="PANTHER" id="PTHR34704">
    <property type="entry name" value="ATPASE"/>
    <property type="match status" value="1"/>
</dbReference>
<dbReference type="PANTHER" id="PTHR34704:SF1">
    <property type="entry name" value="ATPASE"/>
    <property type="match status" value="1"/>
</dbReference>
<dbReference type="EMBL" id="CP087714">
    <property type="protein sequence ID" value="XAT64737.1"/>
    <property type="molecule type" value="Genomic_DNA"/>
</dbReference>
<proteinExistence type="predicted"/>
<accession>A0ABZ3H8L0</accession>
<name>A0ABZ3H8L0_GEOAI</name>
<dbReference type="GO" id="GO:0005524">
    <property type="term" value="F:ATP binding"/>
    <property type="evidence" value="ECO:0007669"/>
    <property type="project" value="UniProtKB-KW"/>
</dbReference>
<reference evidence="1 2" key="1">
    <citation type="submission" date="2021-11" db="EMBL/GenBank/DDBJ databases">
        <title>Whole genome of Geoglobus acetivorans.</title>
        <authorList>
            <person name="Liu D."/>
        </authorList>
    </citation>
    <scope>NUCLEOTIDE SEQUENCE [LARGE SCALE GENOMIC DNA]</scope>
    <source>
        <strain evidence="1 2">SBH6</strain>
    </source>
</reference>
<evidence type="ECO:0000313" key="1">
    <source>
        <dbReference type="EMBL" id="XAT64737.1"/>
    </source>
</evidence>
<organism evidence="1 2">
    <name type="scientific">Geoglobus acetivorans</name>
    <dbReference type="NCBI Taxonomy" id="565033"/>
    <lineage>
        <taxon>Archaea</taxon>
        <taxon>Methanobacteriati</taxon>
        <taxon>Methanobacteriota</taxon>
        <taxon>Archaeoglobi</taxon>
        <taxon>Archaeoglobales</taxon>
        <taxon>Archaeoglobaceae</taxon>
        <taxon>Geoglobus</taxon>
    </lineage>
</organism>
<keyword evidence="1" id="KW-0547">Nucleotide-binding</keyword>
<sequence length="76" mass="9081">MTVKQFELIVIHGKKRVGKTRLVLEAVRDREHVYYLAVEEDNLRHFKRVASKLAPKISYSQEDWETYFNFLKGKLL</sequence>
<keyword evidence="2" id="KW-1185">Reference proteome</keyword>